<dbReference type="Pfam" id="PF02875">
    <property type="entry name" value="Mur_ligase_C"/>
    <property type="match status" value="1"/>
</dbReference>
<dbReference type="SUPFAM" id="SSF53244">
    <property type="entry name" value="MurD-like peptide ligases, peptide-binding domain"/>
    <property type="match status" value="1"/>
</dbReference>
<keyword evidence="6 10" id="KW-0133">Cell shape</keyword>
<keyword evidence="9 10" id="KW-0961">Cell wall biogenesis/degradation</keyword>
<dbReference type="PANTHER" id="PTHR43024:SF1">
    <property type="entry name" value="UDP-N-ACETYLMURAMOYL-TRIPEPTIDE--D-ALANYL-D-ALANINE LIGASE"/>
    <property type="match status" value="1"/>
</dbReference>
<keyword evidence="16" id="KW-1185">Reference proteome</keyword>
<dbReference type="InterPro" id="IPR005863">
    <property type="entry name" value="UDP-N-AcMur_synth"/>
</dbReference>
<proteinExistence type="inferred from homology"/>
<keyword evidence="5 10" id="KW-0067">ATP-binding</keyword>
<comment type="pathway">
    <text evidence="10 11">Cell wall biogenesis; peptidoglycan biosynthesis.</text>
</comment>
<keyword evidence="3 10" id="KW-0132">Cell division</keyword>
<dbReference type="InterPro" id="IPR000713">
    <property type="entry name" value="Mur_ligase_N"/>
</dbReference>
<feature type="domain" description="Mur ligase central" evidence="14">
    <location>
        <begin position="94"/>
        <end position="282"/>
    </location>
</feature>
<dbReference type="RefSeq" id="WP_036791195.1">
    <property type="nucleotide sequence ID" value="NZ_JQZV01000013.1"/>
</dbReference>
<keyword evidence="2 10" id="KW-0436">Ligase</keyword>
<organism evidence="15 16">
    <name type="scientific">Porphyromonas canoris</name>
    <dbReference type="NCBI Taxonomy" id="36875"/>
    <lineage>
        <taxon>Bacteria</taxon>
        <taxon>Pseudomonadati</taxon>
        <taxon>Bacteroidota</taxon>
        <taxon>Bacteroidia</taxon>
        <taxon>Bacteroidales</taxon>
        <taxon>Porphyromonadaceae</taxon>
        <taxon>Porphyromonas</taxon>
    </lineage>
</organism>
<dbReference type="EMBL" id="JQZV01000013">
    <property type="protein sequence ID" value="KGN91758.1"/>
    <property type="molecule type" value="Genomic_DNA"/>
</dbReference>
<dbReference type="NCBIfam" id="TIGR01143">
    <property type="entry name" value="murF"/>
    <property type="match status" value="1"/>
</dbReference>
<evidence type="ECO:0000259" key="13">
    <source>
        <dbReference type="Pfam" id="PF02875"/>
    </source>
</evidence>
<dbReference type="SUPFAM" id="SSF63418">
    <property type="entry name" value="MurE/MurF N-terminal domain"/>
    <property type="match status" value="1"/>
</dbReference>
<feature type="domain" description="Mur ligase C-terminal" evidence="13">
    <location>
        <begin position="307"/>
        <end position="436"/>
    </location>
</feature>
<evidence type="ECO:0000259" key="14">
    <source>
        <dbReference type="Pfam" id="PF08245"/>
    </source>
</evidence>
<evidence type="ECO:0000256" key="2">
    <source>
        <dbReference type="ARBA" id="ARBA00022598"/>
    </source>
</evidence>
<evidence type="ECO:0000313" key="15">
    <source>
        <dbReference type="EMBL" id="KGN91758.1"/>
    </source>
</evidence>
<feature type="binding site" evidence="10">
    <location>
        <begin position="96"/>
        <end position="102"/>
    </location>
    <ligand>
        <name>ATP</name>
        <dbReference type="ChEBI" id="CHEBI:30616"/>
    </ligand>
</feature>
<dbReference type="Gene3D" id="3.90.190.20">
    <property type="entry name" value="Mur ligase, C-terminal domain"/>
    <property type="match status" value="1"/>
</dbReference>
<reference evidence="15 16" key="1">
    <citation type="submission" date="2014-08" db="EMBL/GenBank/DDBJ databases">
        <title>Porphyromonas canoris strain:OH2762 Genome sequencing.</title>
        <authorList>
            <person name="Wallis C."/>
            <person name="Deusch O."/>
            <person name="O'Flynn C."/>
            <person name="Davis I."/>
            <person name="Jospin G."/>
            <person name="Darling A.E."/>
            <person name="Coil D.A."/>
            <person name="Alexiev A."/>
            <person name="Horsfall A."/>
            <person name="Kirkwood N."/>
            <person name="Harris S."/>
            <person name="Eisen J.A."/>
        </authorList>
    </citation>
    <scope>NUCLEOTIDE SEQUENCE [LARGE SCALE GENOMIC DNA]</scope>
    <source>
        <strain evidence="16">COT-108 OH2762</strain>
    </source>
</reference>
<evidence type="ECO:0000256" key="4">
    <source>
        <dbReference type="ARBA" id="ARBA00022741"/>
    </source>
</evidence>
<evidence type="ECO:0000256" key="8">
    <source>
        <dbReference type="ARBA" id="ARBA00023306"/>
    </source>
</evidence>
<dbReference type="InterPro" id="IPR004101">
    <property type="entry name" value="Mur_ligase_C"/>
</dbReference>
<dbReference type="HAMAP" id="MF_02019">
    <property type="entry name" value="MurF"/>
    <property type="match status" value="1"/>
</dbReference>
<keyword evidence="8 10" id="KW-0131">Cell cycle</keyword>
<comment type="similarity">
    <text evidence="10">Belongs to the MurCDEF family. MurF subfamily.</text>
</comment>
<evidence type="ECO:0000256" key="1">
    <source>
        <dbReference type="ARBA" id="ARBA00022490"/>
    </source>
</evidence>
<evidence type="ECO:0000256" key="5">
    <source>
        <dbReference type="ARBA" id="ARBA00022840"/>
    </source>
</evidence>
<dbReference type="Proteomes" id="UP000030101">
    <property type="component" value="Unassembled WGS sequence"/>
</dbReference>
<comment type="subcellular location">
    <subcellularLocation>
        <location evidence="10 11">Cytoplasm</location>
    </subcellularLocation>
</comment>
<keyword evidence="1 10" id="KW-0963">Cytoplasm</keyword>
<evidence type="ECO:0000256" key="3">
    <source>
        <dbReference type="ARBA" id="ARBA00022618"/>
    </source>
</evidence>
<dbReference type="InterPro" id="IPR036565">
    <property type="entry name" value="Mur-like_cat_sf"/>
</dbReference>
<dbReference type="InterPro" id="IPR036615">
    <property type="entry name" value="Mur_ligase_C_dom_sf"/>
</dbReference>
<evidence type="ECO:0000256" key="6">
    <source>
        <dbReference type="ARBA" id="ARBA00022960"/>
    </source>
</evidence>
<gene>
    <name evidence="10" type="primary">murF</name>
    <name evidence="15" type="ORF">HQ43_06590</name>
</gene>
<dbReference type="PANTHER" id="PTHR43024">
    <property type="entry name" value="UDP-N-ACETYLMURAMOYL-TRIPEPTIDE--D-ALANYL-D-ALANINE LIGASE"/>
    <property type="match status" value="1"/>
</dbReference>
<evidence type="ECO:0000256" key="11">
    <source>
        <dbReference type="RuleBase" id="RU004136"/>
    </source>
</evidence>
<protein>
    <recommendedName>
        <fullName evidence="10 11">UDP-N-acetylmuramoyl-tripeptide--D-alanyl-D-alanine ligase</fullName>
        <ecNumber evidence="10 11">6.3.2.10</ecNumber>
    </recommendedName>
    <alternativeName>
        <fullName evidence="10">D-alanyl-D-alanine-adding enzyme</fullName>
    </alternativeName>
</protein>
<keyword evidence="7 10" id="KW-0573">Peptidoglycan synthesis</keyword>
<dbReference type="SUPFAM" id="SSF53623">
    <property type="entry name" value="MurD-like peptide ligases, catalytic domain"/>
    <property type="match status" value="1"/>
</dbReference>
<dbReference type="Gene3D" id="3.40.1190.10">
    <property type="entry name" value="Mur-like, catalytic domain"/>
    <property type="match status" value="1"/>
</dbReference>
<keyword evidence="4 10" id="KW-0547">Nucleotide-binding</keyword>
<evidence type="ECO:0000313" key="16">
    <source>
        <dbReference type="Proteomes" id="UP000030101"/>
    </source>
</evidence>
<evidence type="ECO:0000259" key="12">
    <source>
        <dbReference type="Pfam" id="PF01225"/>
    </source>
</evidence>
<dbReference type="Gene3D" id="3.40.1390.10">
    <property type="entry name" value="MurE/MurF, N-terminal domain"/>
    <property type="match status" value="1"/>
</dbReference>
<comment type="caution">
    <text evidence="15">The sequence shown here is derived from an EMBL/GenBank/DDBJ whole genome shotgun (WGS) entry which is preliminary data.</text>
</comment>
<accession>A0ABR4XJ98</accession>
<evidence type="ECO:0000256" key="9">
    <source>
        <dbReference type="ARBA" id="ARBA00023316"/>
    </source>
</evidence>
<name>A0ABR4XJ98_9PORP</name>
<dbReference type="InterPro" id="IPR013221">
    <property type="entry name" value="Mur_ligase_cen"/>
</dbReference>
<dbReference type="Pfam" id="PF08245">
    <property type="entry name" value="Mur_ligase_M"/>
    <property type="match status" value="1"/>
</dbReference>
<comment type="function">
    <text evidence="10 11">Involved in cell wall formation. Catalyzes the final step in the synthesis of UDP-N-acetylmuramoyl-pentapeptide, the precursor of murein.</text>
</comment>
<dbReference type="Pfam" id="PF01225">
    <property type="entry name" value="Mur_ligase"/>
    <property type="match status" value="1"/>
</dbReference>
<dbReference type="InterPro" id="IPR035911">
    <property type="entry name" value="MurE/MurF_N"/>
</dbReference>
<dbReference type="EC" id="6.3.2.10" evidence="10 11"/>
<evidence type="ECO:0000256" key="7">
    <source>
        <dbReference type="ARBA" id="ARBA00022984"/>
    </source>
</evidence>
<dbReference type="InterPro" id="IPR051046">
    <property type="entry name" value="MurCDEF_CellWall_CoF430Synth"/>
</dbReference>
<sequence>MVRLLHSRFMECSGISTDSRHIAPGSLFVALKGEHFDGNTFALQALASGAAYALVSDEALQHNPRCICVPDTLRALQELAHYHRRLFDIPVVGITGTNGKTTTKELTLAVLRSKYNVLATEGNLNNHIGVPLTLLRLNPRHEVAIIEMGASKKGDIEELVNIAEPTIGLVTNIGAAHLEGFGSLQGVLETKSELPHFLLSRSDGRGSYILNLDDALLSDKWKGQETFSYTTHSTSRARLFGELLPSDDPYLSAKISFDAETYHLKSSLVGGYNLPNALAALSLGHLLGVSLEEGIKAIEAYTPTNKRSQLLSLPHHTLILDAYNANLSSMKAALSNLELLSRAEKNVSAILGDMLEMGEETAHVHTEVLETALSIPRLSPLYLVGDAFAEVWHRLSCSHTDSSVYLFRTSADLLSSFRSGETPLPPAGSTILIKGSRGIALEQILPVFEAEIR</sequence>
<comment type="catalytic activity">
    <reaction evidence="10 11">
        <text>D-alanyl-D-alanine + UDP-N-acetyl-alpha-D-muramoyl-L-alanyl-gamma-D-glutamyl-meso-2,6-diaminopimelate + ATP = UDP-N-acetyl-alpha-D-muramoyl-L-alanyl-gamma-D-glutamyl-meso-2,6-diaminopimeloyl-D-alanyl-D-alanine + ADP + phosphate + H(+)</text>
        <dbReference type="Rhea" id="RHEA:28374"/>
        <dbReference type="ChEBI" id="CHEBI:15378"/>
        <dbReference type="ChEBI" id="CHEBI:30616"/>
        <dbReference type="ChEBI" id="CHEBI:43474"/>
        <dbReference type="ChEBI" id="CHEBI:57822"/>
        <dbReference type="ChEBI" id="CHEBI:61386"/>
        <dbReference type="ChEBI" id="CHEBI:83905"/>
        <dbReference type="ChEBI" id="CHEBI:456216"/>
        <dbReference type="EC" id="6.3.2.10"/>
    </reaction>
</comment>
<feature type="domain" description="Mur ligase N-terminal catalytic" evidence="12">
    <location>
        <begin position="13"/>
        <end position="59"/>
    </location>
</feature>
<evidence type="ECO:0000256" key="10">
    <source>
        <dbReference type="HAMAP-Rule" id="MF_02019"/>
    </source>
</evidence>